<evidence type="ECO:0000259" key="3">
    <source>
        <dbReference type="PROSITE" id="PS51840"/>
    </source>
</evidence>
<feature type="compositionally biased region" description="Polar residues" evidence="2">
    <location>
        <begin position="201"/>
        <end position="220"/>
    </location>
</feature>
<keyword evidence="4" id="KW-1185">Reference proteome</keyword>
<dbReference type="RefSeq" id="XP_065646740.1">
    <property type="nucleotide sequence ID" value="XM_065790668.1"/>
</dbReference>
<sequence>MKKRKLKFDVKLNIQELSSIPLLNGVIYCKTRLINGGYFSDHTSRDNVVSHCVKWENQFVFSCKITVSQITGVLENCICRISVRKEIKGGKNYEKLGYVDVNLAEYAGYGVVSRRYILEAYKDSKQHRQDNSMLRVTACMTLTSGDPLFKPQESSNDRRSSANGDSILFSSDFASSYAPTRNSMIEDDKQERKSLYEHNRNPSSGSNKLHSATPSHFRSSSVDKRHSGQPFNHSRQPSSTSAGDSGCTDLDHLSPSPIRPQKRVAEIHKRIDETRVDADDIVNQLVQNANLSMDSGNTDEGIEMSMFLDKEVFSNKETNRWLFNPVVTGDRFKTL</sequence>
<dbReference type="GeneID" id="100205614"/>
<dbReference type="InterPro" id="IPR039931">
    <property type="entry name" value="EEIG1/2-like"/>
</dbReference>
<reference evidence="5" key="2">
    <citation type="submission" date="2025-08" db="UniProtKB">
        <authorList>
            <consortium name="RefSeq"/>
        </authorList>
    </citation>
    <scope>IDENTIFICATION</scope>
</reference>
<reference evidence="4" key="1">
    <citation type="submission" date="2025-05" db="UniProtKB">
        <authorList>
            <consortium name="RefSeq"/>
        </authorList>
    </citation>
    <scope>NUCLEOTIDE SEQUENCE [LARGE SCALE GENOMIC DNA]</scope>
</reference>
<protein>
    <submittedName>
        <fullName evidence="5">EEIG family member 2 isoform X2</fullName>
    </submittedName>
</protein>
<feature type="domain" description="C2 NT-type" evidence="3">
    <location>
        <begin position="1"/>
        <end position="142"/>
    </location>
</feature>
<dbReference type="PANTHER" id="PTHR21456:SF1">
    <property type="entry name" value="C2 NT-TYPE DOMAIN-CONTAINING PROTEIN"/>
    <property type="match status" value="1"/>
</dbReference>
<feature type="region of interest" description="Disordered" evidence="2">
    <location>
        <begin position="147"/>
        <end position="167"/>
    </location>
</feature>
<accession>A0ABM4BCR8</accession>
<evidence type="ECO:0000256" key="1">
    <source>
        <dbReference type="ARBA" id="ARBA00034780"/>
    </source>
</evidence>
<feature type="region of interest" description="Disordered" evidence="2">
    <location>
        <begin position="197"/>
        <end position="262"/>
    </location>
</feature>
<proteinExistence type="inferred from homology"/>
<comment type="similarity">
    <text evidence="1">Belongs to the EEIG family.</text>
</comment>
<dbReference type="Proteomes" id="UP001652625">
    <property type="component" value="Chromosome 02"/>
</dbReference>
<dbReference type="Pfam" id="PF10358">
    <property type="entry name" value="NT-C2"/>
    <property type="match status" value="1"/>
</dbReference>
<gene>
    <name evidence="5" type="primary">LOC100205614</name>
</gene>
<evidence type="ECO:0000256" key="2">
    <source>
        <dbReference type="SAM" id="MobiDB-lite"/>
    </source>
</evidence>
<dbReference type="InterPro" id="IPR019448">
    <property type="entry name" value="NT-C2"/>
</dbReference>
<organism evidence="4 5">
    <name type="scientific">Hydra vulgaris</name>
    <name type="common">Hydra</name>
    <name type="synonym">Hydra attenuata</name>
    <dbReference type="NCBI Taxonomy" id="6087"/>
    <lineage>
        <taxon>Eukaryota</taxon>
        <taxon>Metazoa</taxon>
        <taxon>Cnidaria</taxon>
        <taxon>Hydrozoa</taxon>
        <taxon>Hydroidolina</taxon>
        <taxon>Anthoathecata</taxon>
        <taxon>Aplanulata</taxon>
        <taxon>Hydridae</taxon>
        <taxon>Hydra</taxon>
    </lineage>
</organism>
<feature type="compositionally biased region" description="Polar residues" evidence="2">
    <location>
        <begin position="229"/>
        <end position="243"/>
    </location>
</feature>
<name>A0ABM4BCR8_HYDVU</name>
<dbReference type="PANTHER" id="PTHR21456">
    <property type="entry name" value="FAMILY WITH SEQUENCE SIMILARITY 102"/>
    <property type="match status" value="1"/>
</dbReference>
<evidence type="ECO:0000313" key="5">
    <source>
        <dbReference type="RefSeq" id="XP_065646740.1"/>
    </source>
</evidence>
<dbReference type="PROSITE" id="PS51840">
    <property type="entry name" value="C2_NT"/>
    <property type="match status" value="1"/>
</dbReference>
<evidence type="ECO:0000313" key="4">
    <source>
        <dbReference type="Proteomes" id="UP001652625"/>
    </source>
</evidence>